<dbReference type="Proteomes" id="UP000708208">
    <property type="component" value="Unassembled WGS sequence"/>
</dbReference>
<accession>A0A8J2JNU5</accession>
<evidence type="ECO:0000313" key="1">
    <source>
        <dbReference type="EMBL" id="CAG7721040.1"/>
    </source>
</evidence>
<comment type="caution">
    <text evidence="1">The sequence shown here is derived from an EMBL/GenBank/DDBJ whole genome shotgun (WGS) entry which is preliminary data.</text>
</comment>
<dbReference type="AlphaFoldDB" id="A0A8J2JNU5"/>
<evidence type="ECO:0000313" key="2">
    <source>
        <dbReference type="Proteomes" id="UP000708208"/>
    </source>
</evidence>
<dbReference type="EMBL" id="CAJVCH010076444">
    <property type="protein sequence ID" value="CAG7721040.1"/>
    <property type="molecule type" value="Genomic_DNA"/>
</dbReference>
<name>A0A8J2JNU5_9HEXA</name>
<keyword evidence="2" id="KW-1185">Reference proteome</keyword>
<reference evidence="1" key="1">
    <citation type="submission" date="2021-06" db="EMBL/GenBank/DDBJ databases">
        <authorList>
            <person name="Hodson N. C."/>
            <person name="Mongue J. A."/>
            <person name="Jaron S. K."/>
        </authorList>
    </citation>
    <scope>NUCLEOTIDE SEQUENCE</scope>
</reference>
<proteinExistence type="predicted"/>
<protein>
    <submittedName>
        <fullName evidence="1">Uncharacterized protein</fullName>
    </submittedName>
</protein>
<sequence length="92" mass="10333">MVRVTAFPKTSSMYYRKKKKNLTPAGILKGRKNRRTFSTSLPILHEDVQDIQEDCCQIVPINESTDNISCSNMSTLLDQLPSTSGEARLKSV</sequence>
<gene>
    <name evidence="1" type="ORF">AFUS01_LOCUS10289</name>
</gene>
<organism evidence="1 2">
    <name type="scientific">Allacma fusca</name>
    <dbReference type="NCBI Taxonomy" id="39272"/>
    <lineage>
        <taxon>Eukaryota</taxon>
        <taxon>Metazoa</taxon>
        <taxon>Ecdysozoa</taxon>
        <taxon>Arthropoda</taxon>
        <taxon>Hexapoda</taxon>
        <taxon>Collembola</taxon>
        <taxon>Symphypleona</taxon>
        <taxon>Sminthuridae</taxon>
        <taxon>Allacma</taxon>
    </lineage>
</organism>